<protein>
    <submittedName>
        <fullName evidence="1">Uncharacterized protein</fullName>
    </submittedName>
</protein>
<proteinExistence type="predicted"/>
<evidence type="ECO:0000313" key="1">
    <source>
        <dbReference type="EMBL" id="PZN72995.1"/>
    </source>
</evidence>
<reference evidence="1 2" key="1">
    <citation type="journal article" date="2018" name="Aquat. Microb. Ecol.">
        <title>Gammaproteobacterial methanotrophs dominate.</title>
        <authorList>
            <person name="Rissanen A.J."/>
            <person name="Saarenheimo J."/>
            <person name="Tiirola M."/>
            <person name="Peura S."/>
            <person name="Aalto S.L."/>
            <person name="Karvinen A."/>
            <person name="Nykanen H."/>
        </authorList>
    </citation>
    <scope>NUCLEOTIDE SEQUENCE [LARGE SCALE GENOMIC DNA]</scope>
    <source>
        <strain evidence="1">AMbin10</strain>
    </source>
</reference>
<evidence type="ECO:0000313" key="2">
    <source>
        <dbReference type="Proteomes" id="UP000249396"/>
    </source>
</evidence>
<name>A0A2W4QLE3_9GAMM</name>
<sequence>MSIKPSEVNAFFLGSTTVKGLALQAFIACYIGASRKNGDAWGKVTNDDLVAVADETRYSKVLSANPTIFWDALRDPLFSVWFETERKNGVQQFSAKAGNVEIHHLSGGSEKTPSNLLGWLRDYVASDSDAKG</sequence>
<gene>
    <name evidence="1" type="ORF">DM484_23425</name>
</gene>
<dbReference type="AlphaFoldDB" id="A0A2W4QLE3"/>
<organism evidence="1 2">
    <name type="scientific">Candidatus Methylumidiphilus alinenensis</name>
    <dbReference type="NCBI Taxonomy" id="2202197"/>
    <lineage>
        <taxon>Bacteria</taxon>
        <taxon>Pseudomonadati</taxon>
        <taxon>Pseudomonadota</taxon>
        <taxon>Gammaproteobacteria</taxon>
        <taxon>Methylococcales</taxon>
        <taxon>Candidatus Methylumidiphilus</taxon>
    </lineage>
</organism>
<accession>A0A2W4QLE3</accession>
<dbReference type="EMBL" id="QJPH01000470">
    <property type="protein sequence ID" value="PZN72995.1"/>
    <property type="molecule type" value="Genomic_DNA"/>
</dbReference>
<dbReference type="Proteomes" id="UP000249396">
    <property type="component" value="Unassembled WGS sequence"/>
</dbReference>
<comment type="caution">
    <text evidence="1">The sequence shown here is derived from an EMBL/GenBank/DDBJ whole genome shotgun (WGS) entry which is preliminary data.</text>
</comment>